<feature type="binding site" evidence="5">
    <location>
        <position position="157"/>
    </location>
    <ligand>
        <name>S-adenosyl-L-methionine</name>
        <dbReference type="ChEBI" id="CHEBI:59789"/>
    </ligand>
</feature>
<dbReference type="PANTHER" id="PTHR18895">
    <property type="entry name" value="HEMK METHYLTRANSFERASE"/>
    <property type="match status" value="1"/>
</dbReference>
<evidence type="ECO:0000313" key="8">
    <source>
        <dbReference type="EMBL" id="MBL0849046.1"/>
    </source>
</evidence>
<evidence type="ECO:0000256" key="5">
    <source>
        <dbReference type="HAMAP-Rule" id="MF_02126"/>
    </source>
</evidence>
<keyword evidence="3 5" id="KW-0949">S-adenosyl-L-methionine</keyword>
<dbReference type="Gene3D" id="3.40.50.150">
    <property type="entry name" value="Vaccinia Virus protein VP39"/>
    <property type="match status" value="1"/>
</dbReference>
<dbReference type="Pfam" id="PF17827">
    <property type="entry name" value="PrmC_N"/>
    <property type="match status" value="1"/>
</dbReference>
<dbReference type="PANTHER" id="PTHR18895:SF74">
    <property type="entry name" value="MTRF1L RELEASE FACTOR GLUTAMINE METHYLTRANSFERASE"/>
    <property type="match status" value="1"/>
</dbReference>
<evidence type="ECO:0000313" key="9">
    <source>
        <dbReference type="Proteomes" id="UP000736856"/>
    </source>
</evidence>
<dbReference type="EC" id="2.1.1.297" evidence="5"/>
<dbReference type="InterPro" id="IPR050320">
    <property type="entry name" value="N5-glutamine_MTase"/>
</dbReference>
<feature type="binding site" evidence="5">
    <location>
        <begin position="200"/>
        <end position="203"/>
    </location>
    <ligand>
        <name>substrate</name>
    </ligand>
</feature>
<dbReference type="InterPro" id="IPR004556">
    <property type="entry name" value="HemK-like"/>
</dbReference>
<dbReference type="GO" id="GO:0102559">
    <property type="term" value="F:peptide chain release factor N(5)-glutamine methyltransferase activity"/>
    <property type="evidence" value="ECO:0007669"/>
    <property type="project" value="UniProtKB-EC"/>
</dbReference>
<evidence type="ECO:0000256" key="4">
    <source>
        <dbReference type="ARBA" id="ARBA00048391"/>
    </source>
</evidence>
<dbReference type="NCBIfam" id="TIGR00536">
    <property type="entry name" value="hemK_fam"/>
    <property type="match status" value="1"/>
</dbReference>
<keyword evidence="1 5" id="KW-0489">Methyltransferase</keyword>
<dbReference type="InterPro" id="IPR029063">
    <property type="entry name" value="SAM-dependent_MTases_sf"/>
</dbReference>
<dbReference type="InterPro" id="IPR040758">
    <property type="entry name" value="PrmC_N"/>
</dbReference>
<feature type="domain" description="Release factor glutamine methyltransferase N-terminal" evidence="7">
    <location>
        <begin position="35"/>
        <end position="85"/>
    </location>
</feature>
<feature type="domain" description="Methyltransferase small" evidence="6">
    <location>
        <begin position="118"/>
        <end position="206"/>
    </location>
</feature>
<feature type="binding site" evidence="5">
    <location>
        <position position="186"/>
    </location>
    <ligand>
        <name>S-adenosyl-L-methionine</name>
        <dbReference type="ChEBI" id="CHEBI:59789"/>
    </ligand>
</feature>
<dbReference type="InterPro" id="IPR007848">
    <property type="entry name" value="Small_mtfrase_dom"/>
</dbReference>
<dbReference type="InterPro" id="IPR002052">
    <property type="entry name" value="DNA_methylase_N6_adenine_CS"/>
</dbReference>
<dbReference type="Pfam" id="PF05175">
    <property type="entry name" value="MTS"/>
    <property type="match status" value="1"/>
</dbReference>
<dbReference type="SUPFAM" id="SSF53335">
    <property type="entry name" value="S-adenosyl-L-methionine-dependent methyltransferases"/>
    <property type="match status" value="1"/>
</dbReference>
<organism evidence="8 9">
    <name type="scientific">Candidatus Liberibacter ctenarytainae</name>
    <dbReference type="NCBI Taxonomy" id="2020335"/>
    <lineage>
        <taxon>Bacteria</taxon>
        <taxon>Pseudomonadati</taxon>
        <taxon>Pseudomonadota</taxon>
        <taxon>Alphaproteobacteria</taxon>
        <taxon>Hyphomicrobiales</taxon>
        <taxon>Rhizobiaceae</taxon>
        <taxon>Liberibacter</taxon>
    </lineage>
</organism>
<dbReference type="AlphaFoldDB" id="A0A937AKC7"/>
<evidence type="ECO:0000256" key="3">
    <source>
        <dbReference type="ARBA" id="ARBA00022691"/>
    </source>
</evidence>
<feature type="binding site" evidence="5">
    <location>
        <begin position="134"/>
        <end position="138"/>
    </location>
    <ligand>
        <name>S-adenosyl-L-methionine</name>
        <dbReference type="ChEBI" id="CHEBI:59789"/>
    </ligand>
</feature>
<protein>
    <recommendedName>
        <fullName evidence="5">Release factor glutamine methyltransferase</fullName>
        <shortName evidence="5">RF MTase</shortName>
        <ecNumber evidence="5">2.1.1.297</ecNumber>
    </recommendedName>
    <alternativeName>
        <fullName evidence="5">N5-glutamine methyltransferase PrmC</fullName>
    </alternativeName>
    <alternativeName>
        <fullName evidence="5">Protein-(glutamine-N5) MTase PrmC</fullName>
    </alternativeName>
    <alternativeName>
        <fullName evidence="5">Protein-glutamine N-methyltransferase PrmC</fullName>
    </alternativeName>
</protein>
<gene>
    <name evidence="5 8" type="primary">prmC</name>
    <name evidence="8" type="ORF">EU981_03050</name>
</gene>
<dbReference type="GO" id="GO:0003676">
    <property type="term" value="F:nucleic acid binding"/>
    <property type="evidence" value="ECO:0007669"/>
    <property type="project" value="InterPro"/>
</dbReference>
<evidence type="ECO:0000256" key="2">
    <source>
        <dbReference type="ARBA" id="ARBA00022679"/>
    </source>
</evidence>
<dbReference type="PROSITE" id="PS00092">
    <property type="entry name" value="N6_MTASE"/>
    <property type="match status" value="1"/>
</dbReference>
<sequence length="293" mass="32535">MSNPLLIEEIPRTVGGCLSLIKRCFSNSGLQELGDPRFFLCGITGLSSSRVVSDPSAILEGKHRLSLKEAIIRRLNREPIHRILGWCDFYNVRLSLSSDTFEPRPETEILVDAILSHFLLCSKKKKTARILDLGTGTGAVCLSLLKSNSSFSGIGVDLCHNAIKIAQKNARDNGLSERFEAFQSDWFASVEGVFDIIVSNPPYISSAEIGRLEPEVKNFDPHIALDGGEDGLSHYRFIADGISRHLKSDGFCGVEIGYDQKTDVIHIFEEKQLFLVNFLKDCGGNDRILLFCR</sequence>
<reference evidence="8" key="1">
    <citation type="submission" date="2019-02" db="EMBL/GenBank/DDBJ databases">
        <title>A novel Candidatus Liberibacter species associated with the New Zealand native fuchsia psyllid, Ctenarytaina fuchsiae.</title>
        <authorList>
            <person name="Thompson S.M."/>
            <person name="Jorgensen N."/>
            <person name="David C."/>
            <person name="Bulman S.R."/>
            <person name="Smith G.R."/>
        </authorList>
    </citation>
    <scope>NUCLEOTIDE SEQUENCE</scope>
    <source>
        <strain evidence="8">Oxford</strain>
    </source>
</reference>
<name>A0A937AKC7_9HYPH</name>
<dbReference type="CDD" id="cd02440">
    <property type="entry name" value="AdoMet_MTases"/>
    <property type="match status" value="1"/>
</dbReference>
<dbReference type="NCBIfam" id="TIGR03534">
    <property type="entry name" value="RF_mod_PrmC"/>
    <property type="match status" value="1"/>
</dbReference>
<dbReference type="Gene3D" id="1.10.8.10">
    <property type="entry name" value="DNA helicase RuvA subunit, C-terminal domain"/>
    <property type="match status" value="1"/>
</dbReference>
<keyword evidence="2 5" id="KW-0808">Transferase</keyword>
<comment type="catalytic activity">
    <reaction evidence="4 5">
        <text>L-glutaminyl-[peptide chain release factor] + S-adenosyl-L-methionine = N(5)-methyl-L-glutaminyl-[peptide chain release factor] + S-adenosyl-L-homocysteine + H(+)</text>
        <dbReference type="Rhea" id="RHEA:42896"/>
        <dbReference type="Rhea" id="RHEA-COMP:10271"/>
        <dbReference type="Rhea" id="RHEA-COMP:10272"/>
        <dbReference type="ChEBI" id="CHEBI:15378"/>
        <dbReference type="ChEBI" id="CHEBI:30011"/>
        <dbReference type="ChEBI" id="CHEBI:57856"/>
        <dbReference type="ChEBI" id="CHEBI:59789"/>
        <dbReference type="ChEBI" id="CHEBI:61891"/>
        <dbReference type="EC" id="2.1.1.297"/>
    </reaction>
</comment>
<dbReference type="Proteomes" id="UP000736856">
    <property type="component" value="Unassembled WGS sequence"/>
</dbReference>
<evidence type="ECO:0000259" key="6">
    <source>
        <dbReference type="Pfam" id="PF05175"/>
    </source>
</evidence>
<comment type="caution">
    <text evidence="8">The sequence shown here is derived from an EMBL/GenBank/DDBJ whole genome shotgun (WGS) entry which is preliminary data.</text>
</comment>
<evidence type="ECO:0000256" key="1">
    <source>
        <dbReference type="ARBA" id="ARBA00022603"/>
    </source>
</evidence>
<dbReference type="GO" id="GO:0032259">
    <property type="term" value="P:methylation"/>
    <property type="evidence" value="ECO:0007669"/>
    <property type="project" value="UniProtKB-KW"/>
</dbReference>
<comment type="function">
    <text evidence="5">Methylates the class 1 translation termination release factors RF1/PrfA and RF2/PrfB on the glutamine residue of the universally conserved GGQ motif.</text>
</comment>
<evidence type="ECO:0000259" key="7">
    <source>
        <dbReference type="Pfam" id="PF17827"/>
    </source>
</evidence>
<accession>A0A937AKC7</accession>
<feature type="binding site" evidence="5">
    <location>
        <position position="200"/>
    </location>
    <ligand>
        <name>S-adenosyl-L-methionine</name>
        <dbReference type="ChEBI" id="CHEBI:59789"/>
    </ligand>
</feature>
<proteinExistence type="inferred from homology"/>
<dbReference type="InterPro" id="IPR019874">
    <property type="entry name" value="RF_methyltr_PrmC"/>
</dbReference>
<comment type="similarity">
    <text evidence="5">Belongs to the protein N5-glutamine methyltransferase family. PrmC subfamily.</text>
</comment>
<dbReference type="HAMAP" id="MF_02126">
    <property type="entry name" value="RF_methyltr_PrmC"/>
    <property type="match status" value="1"/>
</dbReference>
<dbReference type="EMBL" id="SEOL01000005">
    <property type="protein sequence ID" value="MBL0849046.1"/>
    <property type="molecule type" value="Genomic_DNA"/>
</dbReference>